<evidence type="ECO:0000313" key="4">
    <source>
        <dbReference type="Proteomes" id="UP001271274"/>
    </source>
</evidence>
<organism evidence="3 4">
    <name type="scientific">Streptomyces europaeiscabiei</name>
    <dbReference type="NCBI Taxonomy" id="146819"/>
    <lineage>
        <taxon>Bacteria</taxon>
        <taxon>Bacillati</taxon>
        <taxon>Actinomycetota</taxon>
        <taxon>Actinomycetes</taxon>
        <taxon>Kitasatosporales</taxon>
        <taxon>Streptomycetaceae</taxon>
        <taxon>Streptomyces</taxon>
    </lineage>
</organism>
<comment type="caution">
    <text evidence="3">The sequence shown here is derived from an EMBL/GenBank/DDBJ whole genome shotgun (WGS) entry which is preliminary data.</text>
</comment>
<name>A0ABU4NWN6_9ACTN</name>
<proteinExistence type="predicted"/>
<evidence type="ECO:0000256" key="1">
    <source>
        <dbReference type="SAM" id="MobiDB-lite"/>
    </source>
</evidence>
<dbReference type="InterPro" id="IPR046924">
    <property type="entry name" value="CATASP"/>
</dbReference>
<dbReference type="Proteomes" id="UP001271274">
    <property type="component" value="Unassembled WGS sequence"/>
</dbReference>
<feature type="domain" description="CATRA-Associated Small Protein" evidence="2">
    <location>
        <begin position="26"/>
        <end position="112"/>
    </location>
</feature>
<sequence>MSTSGRAAAIDRETAGAARLALRLMLEEWLLPPQGWEEIAELLDELSAAVAAVDAAAVDALTGELEELSGSRATPRIEGYQDGTSPEGDGRVPLPEPYVERVVALVHALDLDSAPGAPRPAPSERT</sequence>
<dbReference type="RefSeq" id="WP_319063669.1">
    <property type="nucleotide sequence ID" value="NZ_JARAUT010000011.1"/>
</dbReference>
<dbReference type="Pfam" id="PF20271">
    <property type="entry name" value="CATASP"/>
    <property type="match status" value="1"/>
</dbReference>
<protein>
    <recommendedName>
        <fullName evidence="2">CATRA-Associated Small Protein domain-containing protein</fullName>
    </recommendedName>
</protein>
<dbReference type="EMBL" id="JARAYU010000026">
    <property type="protein sequence ID" value="MDX3706279.1"/>
    <property type="molecule type" value="Genomic_DNA"/>
</dbReference>
<gene>
    <name evidence="3" type="ORF">PV662_42510</name>
</gene>
<keyword evidence="4" id="KW-1185">Reference proteome</keyword>
<accession>A0ABU4NWN6</accession>
<feature type="region of interest" description="Disordered" evidence="1">
    <location>
        <begin position="68"/>
        <end position="94"/>
    </location>
</feature>
<evidence type="ECO:0000259" key="2">
    <source>
        <dbReference type="Pfam" id="PF20271"/>
    </source>
</evidence>
<reference evidence="3 4" key="1">
    <citation type="journal article" date="2023" name="Microb. Genom.">
        <title>Mesoterricola silvestris gen. nov., sp. nov., Mesoterricola sediminis sp. nov., Geothrix oryzae sp. nov., Geothrix edaphica sp. nov., Geothrix rubra sp. nov., and Geothrix limicola sp. nov., six novel members of Acidobacteriota isolated from soils.</title>
        <authorList>
            <person name="Weisberg A.J."/>
            <person name="Pearce E."/>
            <person name="Kramer C.G."/>
            <person name="Chang J.H."/>
            <person name="Clarke C.R."/>
        </authorList>
    </citation>
    <scope>NUCLEOTIDE SEQUENCE [LARGE SCALE GENOMIC DNA]</scope>
    <source>
        <strain evidence="3 4">ID09-01A</strain>
    </source>
</reference>
<evidence type="ECO:0000313" key="3">
    <source>
        <dbReference type="EMBL" id="MDX3706279.1"/>
    </source>
</evidence>